<reference evidence="1 2" key="2">
    <citation type="journal article" date="2022" name="Mol. Ecol. Resour.">
        <title>The genomes of chicory, endive, great burdock and yacon provide insights into Asteraceae paleo-polyploidization history and plant inulin production.</title>
        <authorList>
            <person name="Fan W."/>
            <person name="Wang S."/>
            <person name="Wang H."/>
            <person name="Wang A."/>
            <person name="Jiang F."/>
            <person name="Liu H."/>
            <person name="Zhao H."/>
            <person name="Xu D."/>
            <person name="Zhang Y."/>
        </authorList>
    </citation>
    <scope>NUCLEOTIDE SEQUENCE [LARGE SCALE GENOMIC DNA]</scope>
    <source>
        <strain evidence="2">cv. Niubang</strain>
    </source>
</reference>
<protein>
    <submittedName>
        <fullName evidence="1">Uncharacterized protein</fullName>
    </submittedName>
</protein>
<dbReference type="EMBL" id="CM042057">
    <property type="protein sequence ID" value="KAI3692861.1"/>
    <property type="molecule type" value="Genomic_DNA"/>
</dbReference>
<dbReference type="Proteomes" id="UP001055879">
    <property type="component" value="Linkage Group LG11"/>
</dbReference>
<comment type="caution">
    <text evidence="1">The sequence shown here is derived from an EMBL/GenBank/DDBJ whole genome shotgun (WGS) entry which is preliminary data.</text>
</comment>
<name>A0ACB8Z660_ARCLA</name>
<gene>
    <name evidence="1" type="ORF">L6452_32685</name>
</gene>
<accession>A0ACB8Z660</accession>
<proteinExistence type="predicted"/>
<evidence type="ECO:0000313" key="2">
    <source>
        <dbReference type="Proteomes" id="UP001055879"/>
    </source>
</evidence>
<keyword evidence="2" id="KW-1185">Reference proteome</keyword>
<organism evidence="1 2">
    <name type="scientific">Arctium lappa</name>
    <name type="common">Greater burdock</name>
    <name type="synonym">Lappa major</name>
    <dbReference type="NCBI Taxonomy" id="4217"/>
    <lineage>
        <taxon>Eukaryota</taxon>
        <taxon>Viridiplantae</taxon>
        <taxon>Streptophyta</taxon>
        <taxon>Embryophyta</taxon>
        <taxon>Tracheophyta</taxon>
        <taxon>Spermatophyta</taxon>
        <taxon>Magnoliopsida</taxon>
        <taxon>eudicotyledons</taxon>
        <taxon>Gunneridae</taxon>
        <taxon>Pentapetalae</taxon>
        <taxon>asterids</taxon>
        <taxon>campanulids</taxon>
        <taxon>Asterales</taxon>
        <taxon>Asteraceae</taxon>
        <taxon>Carduoideae</taxon>
        <taxon>Cardueae</taxon>
        <taxon>Arctiinae</taxon>
        <taxon>Arctium</taxon>
    </lineage>
</organism>
<sequence>MAKDERLLFGEDEKSKLNFAAAVGNKESPTLQFFPLADKVQSPIHISVLLAKEANKEHDAMVMMEGTGVKSWPEPPSLSTPVRELAPTAAAVVNNIRIAQKPLKGFLKTSNRFNVLEEGRCEWLK</sequence>
<evidence type="ECO:0000313" key="1">
    <source>
        <dbReference type="EMBL" id="KAI3692861.1"/>
    </source>
</evidence>
<reference evidence="2" key="1">
    <citation type="journal article" date="2022" name="Mol. Ecol. Resour.">
        <title>The genomes of chicory, endive, great burdock and yacon provide insights into Asteraceae palaeo-polyploidization history and plant inulin production.</title>
        <authorList>
            <person name="Fan W."/>
            <person name="Wang S."/>
            <person name="Wang H."/>
            <person name="Wang A."/>
            <person name="Jiang F."/>
            <person name="Liu H."/>
            <person name="Zhao H."/>
            <person name="Xu D."/>
            <person name="Zhang Y."/>
        </authorList>
    </citation>
    <scope>NUCLEOTIDE SEQUENCE [LARGE SCALE GENOMIC DNA]</scope>
    <source>
        <strain evidence="2">cv. Niubang</strain>
    </source>
</reference>